<proteinExistence type="predicted"/>
<dbReference type="CDD" id="cd11377">
    <property type="entry name" value="Pro-peptidase_S53"/>
    <property type="match status" value="1"/>
</dbReference>
<dbReference type="CDD" id="cd04056">
    <property type="entry name" value="Peptidases_S53"/>
    <property type="match status" value="1"/>
</dbReference>
<sequence length="578" mass="60143">MLGVASFIALALALASAKPLADSLVVLERRDALPEGFVQTGAAPATQVLNLKINLVQNNLAGLESALYDAATPGSAKYGQWLSSDEVASFARPTDETTSAVTEWLTSNGIQSTSASAAGDWISISLDVAKANELLDADFSVFTHTDSGKQMIRTMQYSIPASLQSHINVFTPTTSQVFIFYWPKFVQTTVSPTPAAAAAGCSSTITPTCLQSMYQIPTTAATNKTNFIGVAGFDDQFANQADLTQFLKAERTDIPSTTAFKLISVDGGTNSQTLSQAGIEADLDIQYTVGVATGVTVDFVSVGEKTQDGADDGFLDIITALIAEAAPPQVLTTSYGFDTEASLSESLTVAMCNSYMQLTARGVSILFASGDGGVASTPGVQCTNKPFPPTFPTCPFATLVGATSGSAPETGASPLRWWFFQLLPSAVMAYVLHSSLQYSANLTTEADAVNAYIASIGTEYAGRYNTTGRAYPDVSASGENVLIVQGGRTGLVAGTSCASPIFASVIGLLNDELLNAGKPVLGFLNPWLYANPQAFNDITTGDNPGCGTQGFSASAGWDPVTGLGSPNFVAMRAAAGLS</sequence>
<evidence type="ECO:0000256" key="9">
    <source>
        <dbReference type="ARBA" id="ARBA00022837"/>
    </source>
</evidence>
<dbReference type="PROSITE" id="PS51695">
    <property type="entry name" value="SEDOLISIN"/>
    <property type="match status" value="1"/>
</dbReference>
<feature type="domain" description="Peptidase S53" evidence="13">
    <location>
        <begin position="204"/>
        <end position="578"/>
    </location>
</feature>
<protein>
    <recommendedName>
        <fullName evidence="4">tripeptidyl-peptidase II</fullName>
        <ecNumber evidence="4">3.4.14.10</ecNumber>
    </recommendedName>
</protein>
<feature type="active site" description="Charge relay system" evidence="11">
    <location>
        <position position="280"/>
    </location>
</feature>
<accession>A0A8H6WRI6</accession>
<name>A0A8H6WRI6_9AGAR</name>
<feature type="binding site" evidence="11">
    <location>
        <position position="556"/>
    </location>
    <ligand>
        <name>Ca(2+)</name>
        <dbReference type="ChEBI" id="CHEBI:29108"/>
    </ligand>
</feature>
<dbReference type="InterPro" id="IPR036852">
    <property type="entry name" value="Peptidase_S8/S53_dom_sf"/>
</dbReference>
<feature type="binding site" evidence="11">
    <location>
        <position position="537"/>
    </location>
    <ligand>
        <name>Ca(2+)</name>
        <dbReference type="ChEBI" id="CHEBI:29108"/>
    </ligand>
</feature>
<dbReference type="InterPro" id="IPR015366">
    <property type="entry name" value="S53_propep"/>
</dbReference>
<evidence type="ECO:0000256" key="10">
    <source>
        <dbReference type="ARBA" id="ARBA00023145"/>
    </source>
</evidence>
<dbReference type="GO" id="GO:0006508">
    <property type="term" value="P:proteolysis"/>
    <property type="evidence" value="ECO:0007669"/>
    <property type="project" value="UniProtKB-KW"/>
</dbReference>
<dbReference type="InterPro" id="IPR030400">
    <property type="entry name" value="Sedolisin_dom"/>
</dbReference>
<evidence type="ECO:0000256" key="8">
    <source>
        <dbReference type="ARBA" id="ARBA00022825"/>
    </source>
</evidence>
<keyword evidence="15" id="KW-1185">Reference proteome</keyword>
<feature type="chain" id="PRO_5034047463" description="tripeptidyl-peptidase II" evidence="12">
    <location>
        <begin position="18"/>
        <end position="578"/>
    </location>
</feature>
<keyword evidence="6 11" id="KW-0479">Metal-binding</keyword>
<feature type="signal peptide" evidence="12">
    <location>
        <begin position="1"/>
        <end position="17"/>
    </location>
</feature>
<keyword evidence="12" id="KW-0732">Signal</keyword>
<dbReference type="Pfam" id="PF00082">
    <property type="entry name" value="Peptidase_S8"/>
    <property type="match status" value="1"/>
</dbReference>
<dbReference type="GO" id="GO:0008240">
    <property type="term" value="F:tripeptidyl-peptidase activity"/>
    <property type="evidence" value="ECO:0007669"/>
    <property type="project" value="UniProtKB-EC"/>
</dbReference>
<feature type="active site" description="Charge relay system" evidence="11">
    <location>
        <position position="284"/>
    </location>
</feature>
<dbReference type="GO" id="GO:0004252">
    <property type="term" value="F:serine-type endopeptidase activity"/>
    <property type="evidence" value="ECO:0007669"/>
    <property type="project" value="UniProtKB-UniRule"/>
</dbReference>
<comment type="caution">
    <text evidence="14">The sequence shown here is derived from an EMBL/GenBank/DDBJ whole genome shotgun (WGS) entry which is preliminary data.</text>
</comment>
<dbReference type="InterPro" id="IPR050819">
    <property type="entry name" value="Tripeptidyl-peptidase_I"/>
</dbReference>
<dbReference type="PANTHER" id="PTHR14218">
    <property type="entry name" value="PROTEASE S8 TRIPEPTIDYL PEPTIDASE I CLN2"/>
    <property type="match status" value="1"/>
</dbReference>
<reference evidence="14" key="1">
    <citation type="submission" date="2020-05" db="EMBL/GenBank/DDBJ databases">
        <title>Mycena genomes resolve the evolution of fungal bioluminescence.</title>
        <authorList>
            <person name="Tsai I.J."/>
        </authorList>
    </citation>
    <scope>NUCLEOTIDE SEQUENCE</scope>
    <source>
        <strain evidence="14">160909Yilan</strain>
    </source>
</reference>
<evidence type="ECO:0000256" key="12">
    <source>
        <dbReference type="SAM" id="SignalP"/>
    </source>
</evidence>
<evidence type="ECO:0000256" key="7">
    <source>
        <dbReference type="ARBA" id="ARBA00022801"/>
    </source>
</evidence>
<dbReference type="SMART" id="SM00944">
    <property type="entry name" value="Pro-kuma_activ"/>
    <property type="match status" value="1"/>
</dbReference>
<dbReference type="Gene3D" id="3.40.50.200">
    <property type="entry name" value="Peptidase S8/S53 domain"/>
    <property type="match status" value="1"/>
</dbReference>
<comment type="catalytic activity">
    <reaction evidence="1">
        <text>Release of an N-terminal tripeptide from a polypeptide.</text>
        <dbReference type="EC" id="3.4.14.10"/>
    </reaction>
</comment>
<keyword evidence="10" id="KW-0865">Zymogen</keyword>
<evidence type="ECO:0000256" key="4">
    <source>
        <dbReference type="ARBA" id="ARBA00012462"/>
    </source>
</evidence>
<dbReference type="SUPFAM" id="SSF54897">
    <property type="entry name" value="Protease propeptides/inhibitors"/>
    <property type="match status" value="1"/>
</dbReference>
<feature type="binding site" evidence="11">
    <location>
        <position position="538"/>
    </location>
    <ligand>
        <name>Ca(2+)</name>
        <dbReference type="ChEBI" id="CHEBI:29108"/>
    </ligand>
</feature>
<dbReference type="AlphaFoldDB" id="A0A8H6WRI6"/>
<dbReference type="InterPro" id="IPR000209">
    <property type="entry name" value="Peptidase_S8/S53_dom"/>
</dbReference>
<dbReference type="EMBL" id="JACAZH010000110">
    <property type="protein sequence ID" value="KAF7324468.1"/>
    <property type="molecule type" value="Genomic_DNA"/>
</dbReference>
<dbReference type="Pfam" id="PF09286">
    <property type="entry name" value="Pro-kuma_activ"/>
    <property type="match status" value="1"/>
</dbReference>
<gene>
    <name evidence="14" type="ORF">MSAN_02518900</name>
</gene>
<comment type="subcellular location">
    <subcellularLocation>
        <location evidence="3">Secreted</location>
        <location evidence="3">Extracellular space</location>
    </subcellularLocation>
</comment>
<keyword evidence="8 11" id="KW-0720">Serine protease</keyword>
<comment type="cofactor">
    <cofactor evidence="11">
        <name>Ca(2+)</name>
        <dbReference type="ChEBI" id="CHEBI:29108"/>
    </cofactor>
    <text evidence="11">Binds 1 Ca(2+) ion per subunit.</text>
</comment>
<dbReference type="SUPFAM" id="SSF52743">
    <property type="entry name" value="Subtilisin-like"/>
    <property type="match status" value="1"/>
</dbReference>
<keyword evidence="7 11" id="KW-0378">Hydrolase</keyword>
<dbReference type="GO" id="GO:0005576">
    <property type="term" value="C:extracellular region"/>
    <property type="evidence" value="ECO:0007669"/>
    <property type="project" value="UniProtKB-SubCell"/>
</dbReference>
<dbReference type="GO" id="GO:0046872">
    <property type="term" value="F:metal ion binding"/>
    <property type="evidence" value="ECO:0007669"/>
    <property type="project" value="UniProtKB-UniRule"/>
</dbReference>
<dbReference type="Proteomes" id="UP000623467">
    <property type="component" value="Unassembled WGS sequence"/>
</dbReference>
<keyword evidence="5 11" id="KW-0645">Protease</keyword>
<evidence type="ECO:0000256" key="2">
    <source>
        <dbReference type="ARBA" id="ARBA00002451"/>
    </source>
</evidence>
<keyword evidence="9 11" id="KW-0106">Calcium</keyword>
<evidence type="ECO:0000313" key="15">
    <source>
        <dbReference type="Proteomes" id="UP000623467"/>
    </source>
</evidence>
<evidence type="ECO:0000256" key="5">
    <source>
        <dbReference type="ARBA" id="ARBA00022670"/>
    </source>
</evidence>
<feature type="active site" description="Charge relay system" evidence="11">
    <location>
        <position position="496"/>
    </location>
</feature>
<feature type="binding site" evidence="11">
    <location>
        <position position="558"/>
    </location>
    <ligand>
        <name>Ca(2+)</name>
        <dbReference type="ChEBI" id="CHEBI:29108"/>
    </ligand>
</feature>
<evidence type="ECO:0000256" key="1">
    <source>
        <dbReference type="ARBA" id="ARBA00001910"/>
    </source>
</evidence>
<evidence type="ECO:0000256" key="6">
    <source>
        <dbReference type="ARBA" id="ARBA00022723"/>
    </source>
</evidence>
<comment type="function">
    <text evidence="2">Secreted tripeptidyl-peptidase which degrades proteins at acidic pHs and is involved in virulence.</text>
</comment>
<evidence type="ECO:0000313" key="14">
    <source>
        <dbReference type="EMBL" id="KAF7324468.1"/>
    </source>
</evidence>
<organism evidence="14 15">
    <name type="scientific">Mycena sanguinolenta</name>
    <dbReference type="NCBI Taxonomy" id="230812"/>
    <lineage>
        <taxon>Eukaryota</taxon>
        <taxon>Fungi</taxon>
        <taxon>Dikarya</taxon>
        <taxon>Basidiomycota</taxon>
        <taxon>Agaricomycotina</taxon>
        <taxon>Agaricomycetes</taxon>
        <taxon>Agaricomycetidae</taxon>
        <taxon>Agaricales</taxon>
        <taxon>Marasmiineae</taxon>
        <taxon>Mycenaceae</taxon>
        <taxon>Mycena</taxon>
    </lineage>
</organism>
<evidence type="ECO:0000256" key="3">
    <source>
        <dbReference type="ARBA" id="ARBA00004239"/>
    </source>
</evidence>
<evidence type="ECO:0000259" key="13">
    <source>
        <dbReference type="PROSITE" id="PS51695"/>
    </source>
</evidence>
<dbReference type="EC" id="3.4.14.10" evidence="4"/>
<evidence type="ECO:0000256" key="11">
    <source>
        <dbReference type="PROSITE-ProRule" id="PRU01032"/>
    </source>
</evidence>
<dbReference type="OrthoDB" id="409122at2759"/>
<dbReference type="PANTHER" id="PTHR14218:SF15">
    <property type="entry name" value="TRIPEPTIDYL-PEPTIDASE 1"/>
    <property type="match status" value="1"/>
</dbReference>